<comment type="similarity">
    <text evidence="2">Belongs to the diacylglycerol/lipid kinase family.</text>
</comment>
<keyword evidence="8" id="KW-1208">Phospholipid metabolism</keyword>
<dbReference type="Pfam" id="PF19279">
    <property type="entry name" value="YegS_C"/>
    <property type="match status" value="1"/>
</dbReference>
<dbReference type="InterPro" id="IPR016064">
    <property type="entry name" value="NAD/diacylglycerol_kinase_sf"/>
</dbReference>
<keyword evidence="6" id="KW-0067">ATP-binding</keyword>
<evidence type="ECO:0000256" key="3">
    <source>
        <dbReference type="ARBA" id="ARBA00022679"/>
    </source>
</evidence>
<evidence type="ECO:0000313" key="10">
    <source>
        <dbReference type="EMBL" id="SHJ82105.1"/>
    </source>
</evidence>
<evidence type="ECO:0000256" key="1">
    <source>
        <dbReference type="ARBA" id="ARBA00001946"/>
    </source>
</evidence>
<dbReference type="Gene3D" id="2.60.200.40">
    <property type="match status" value="1"/>
</dbReference>
<dbReference type="InterPro" id="IPR045540">
    <property type="entry name" value="YegS/DAGK_C"/>
</dbReference>
<dbReference type="GO" id="GO:0016301">
    <property type="term" value="F:kinase activity"/>
    <property type="evidence" value="ECO:0007669"/>
    <property type="project" value="UniProtKB-KW"/>
</dbReference>
<dbReference type="GO" id="GO:0005524">
    <property type="term" value="F:ATP binding"/>
    <property type="evidence" value="ECO:0007669"/>
    <property type="project" value="UniProtKB-KW"/>
</dbReference>
<sequence>MRPDVTQGRRVVQEGGRAMPIAAVIFNPTKIGRDALAEVVDPALSAAGWGEAQWFETAVDSPGTEQARAAVAQGCDVVLAVGGDGTVRGAAQGLEGSGVPLGLVARGTGNLLAHELGLSINDLAAAVDTALNGGTRAIDLGVVDWTREDESKERHVFVVMAGMGLDAQIMATTDPVLKEKVGILAYVKAGIVALFKDRRMELKFQVDGGASRVTRVHTVLVGNVGTIFRNVTVMPDSKIDDGALDLVAVRPLGPLGWLSVGWRVLVDNRFFRRLKPPAVRERDDSALELRYRQCRHIDVVLREPEEIELDGDHFGKVRAVSIGVAAGALLVKVPAVG</sequence>
<keyword evidence="7" id="KW-0594">Phospholipid biosynthesis</keyword>
<feature type="domain" description="DAGKc" evidence="9">
    <location>
        <begin position="17"/>
        <end position="146"/>
    </location>
</feature>
<accession>A0A1M6MF66</accession>
<evidence type="ECO:0000256" key="2">
    <source>
        <dbReference type="ARBA" id="ARBA00005983"/>
    </source>
</evidence>
<dbReference type="Gene3D" id="3.40.50.10330">
    <property type="entry name" value="Probable inorganic polyphosphate/atp-NAD kinase, domain 1"/>
    <property type="match status" value="1"/>
</dbReference>
<dbReference type="SUPFAM" id="SSF111331">
    <property type="entry name" value="NAD kinase/diacylglycerol kinase-like"/>
    <property type="match status" value="1"/>
</dbReference>
<dbReference type="Proteomes" id="UP000184512">
    <property type="component" value="Unassembled WGS sequence"/>
</dbReference>
<keyword evidence="11" id="KW-1185">Reference proteome</keyword>
<reference evidence="11" key="1">
    <citation type="submission" date="2016-11" db="EMBL/GenBank/DDBJ databases">
        <authorList>
            <person name="Varghese N."/>
            <person name="Submissions S."/>
        </authorList>
    </citation>
    <scope>NUCLEOTIDE SEQUENCE [LARGE SCALE GENOMIC DNA]</scope>
    <source>
        <strain evidence="11">DSM 12906</strain>
    </source>
</reference>
<dbReference type="PANTHER" id="PTHR12358:SF54">
    <property type="entry name" value="SPHINGOSINE KINASE RELATED PROTEIN"/>
    <property type="match status" value="1"/>
</dbReference>
<dbReference type="InterPro" id="IPR050187">
    <property type="entry name" value="Lipid_Phosphate_FormReg"/>
</dbReference>
<evidence type="ECO:0000256" key="5">
    <source>
        <dbReference type="ARBA" id="ARBA00022777"/>
    </source>
</evidence>
<dbReference type="InterPro" id="IPR017438">
    <property type="entry name" value="ATP-NAD_kinase_N"/>
</dbReference>
<dbReference type="STRING" id="1123357.SAMN02745244_03341"/>
<keyword evidence="7" id="KW-0443">Lipid metabolism</keyword>
<evidence type="ECO:0000256" key="4">
    <source>
        <dbReference type="ARBA" id="ARBA00022741"/>
    </source>
</evidence>
<evidence type="ECO:0000259" key="9">
    <source>
        <dbReference type="PROSITE" id="PS50146"/>
    </source>
</evidence>
<evidence type="ECO:0000313" key="11">
    <source>
        <dbReference type="Proteomes" id="UP000184512"/>
    </source>
</evidence>
<evidence type="ECO:0000256" key="7">
    <source>
        <dbReference type="ARBA" id="ARBA00023209"/>
    </source>
</evidence>
<keyword evidence="3" id="KW-0808">Transferase</keyword>
<dbReference type="Pfam" id="PF00781">
    <property type="entry name" value="DAGK_cat"/>
    <property type="match status" value="1"/>
</dbReference>
<keyword evidence="7" id="KW-0444">Lipid biosynthesis</keyword>
<protein>
    <submittedName>
        <fullName evidence="10">Diacylglycerol kinase family enzyme</fullName>
    </submittedName>
</protein>
<organism evidence="10 11">
    <name type="scientific">Tessaracoccus bendigoensis DSM 12906</name>
    <dbReference type="NCBI Taxonomy" id="1123357"/>
    <lineage>
        <taxon>Bacteria</taxon>
        <taxon>Bacillati</taxon>
        <taxon>Actinomycetota</taxon>
        <taxon>Actinomycetes</taxon>
        <taxon>Propionibacteriales</taxon>
        <taxon>Propionibacteriaceae</taxon>
        <taxon>Tessaracoccus</taxon>
    </lineage>
</organism>
<dbReference type="OrthoDB" id="3171056at2"/>
<gene>
    <name evidence="10" type="ORF">SAMN02745244_03341</name>
</gene>
<evidence type="ECO:0000256" key="6">
    <source>
        <dbReference type="ARBA" id="ARBA00022840"/>
    </source>
</evidence>
<dbReference type="AlphaFoldDB" id="A0A1M6MF66"/>
<keyword evidence="5 10" id="KW-0418">Kinase</keyword>
<dbReference type="RefSeq" id="WP_084189697.1">
    <property type="nucleotide sequence ID" value="NZ_FQZG01000086.1"/>
</dbReference>
<comment type="cofactor">
    <cofactor evidence="1">
        <name>Mg(2+)</name>
        <dbReference type="ChEBI" id="CHEBI:18420"/>
    </cofactor>
</comment>
<dbReference type="PANTHER" id="PTHR12358">
    <property type="entry name" value="SPHINGOSINE KINASE"/>
    <property type="match status" value="1"/>
</dbReference>
<evidence type="ECO:0000256" key="8">
    <source>
        <dbReference type="ARBA" id="ARBA00023264"/>
    </source>
</evidence>
<proteinExistence type="inferred from homology"/>
<dbReference type="PROSITE" id="PS50146">
    <property type="entry name" value="DAGK"/>
    <property type="match status" value="1"/>
</dbReference>
<dbReference type="GO" id="GO:0008654">
    <property type="term" value="P:phospholipid biosynthetic process"/>
    <property type="evidence" value="ECO:0007669"/>
    <property type="project" value="UniProtKB-KW"/>
</dbReference>
<dbReference type="EMBL" id="FQZG01000086">
    <property type="protein sequence ID" value="SHJ82105.1"/>
    <property type="molecule type" value="Genomic_DNA"/>
</dbReference>
<dbReference type="InterPro" id="IPR001206">
    <property type="entry name" value="Diacylglycerol_kinase_cat_dom"/>
</dbReference>
<name>A0A1M6MF66_9ACTN</name>
<keyword evidence="4" id="KW-0547">Nucleotide-binding</keyword>